<dbReference type="EMBL" id="GBRH01256178">
    <property type="protein sequence ID" value="JAD41717.1"/>
    <property type="molecule type" value="Transcribed_RNA"/>
</dbReference>
<name>A0A0A9A3U6_ARUDO</name>
<reference evidence="1" key="2">
    <citation type="journal article" date="2015" name="Data Brief">
        <title>Shoot transcriptome of the giant reed, Arundo donax.</title>
        <authorList>
            <person name="Barrero R.A."/>
            <person name="Guerrero F.D."/>
            <person name="Moolhuijzen P."/>
            <person name="Goolsby J.A."/>
            <person name="Tidwell J."/>
            <person name="Bellgard S.E."/>
            <person name="Bellgard M.I."/>
        </authorList>
    </citation>
    <scope>NUCLEOTIDE SEQUENCE</scope>
    <source>
        <tissue evidence="1">Shoot tissue taken approximately 20 cm above the soil surface</tissue>
    </source>
</reference>
<accession>A0A0A9A3U6</accession>
<organism evidence="1">
    <name type="scientific">Arundo donax</name>
    <name type="common">Giant reed</name>
    <name type="synonym">Donax arundinaceus</name>
    <dbReference type="NCBI Taxonomy" id="35708"/>
    <lineage>
        <taxon>Eukaryota</taxon>
        <taxon>Viridiplantae</taxon>
        <taxon>Streptophyta</taxon>
        <taxon>Embryophyta</taxon>
        <taxon>Tracheophyta</taxon>
        <taxon>Spermatophyta</taxon>
        <taxon>Magnoliopsida</taxon>
        <taxon>Liliopsida</taxon>
        <taxon>Poales</taxon>
        <taxon>Poaceae</taxon>
        <taxon>PACMAD clade</taxon>
        <taxon>Arundinoideae</taxon>
        <taxon>Arundineae</taxon>
        <taxon>Arundo</taxon>
    </lineage>
</organism>
<proteinExistence type="predicted"/>
<sequence length="18" mass="2154">MIEFFMFSEHSTITYPAC</sequence>
<evidence type="ECO:0000313" key="1">
    <source>
        <dbReference type="EMBL" id="JAD41717.1"/>
    </source>
</evidence>
<reference evidence="1" key="1">
    <citation type="submission" date="2014-09" db="EMBL/GenBank/DDBJ databases">
        <authorList>
            <person name="Magalhaes I.L.F."/>
            <person name="Oliveira U."/>
            <person name="Santos F.R."/>
            <person name="Vidigal T.H.D.A."/>
            <person name="Brescovit A.D."/>
            <person name="Santos A.J."/>
        </authorList>
    </citation>
    <scope>NUCLEOTIDE SEQUENCE</scope>
    <source>
        <tissue evidence="1">Shoot tissue taken approximately 20 cm above the soil surface</tissue>
    </source>
</reference>
<dbReference type="AlphaFoldDB" id="A0A0A9A3U6"/>
<protein>
    <submittedName>
        <fullName evidence="1">Uncharacterized protein</fullName>
    </submittedName>
</protein>